<name>A0ABP5HPS6_9ACTN</name>
<protein>
    <submittedName>
        <fullName evidence="3">FAD-dependent oxidoreductase</fullName>
    </submittedName>
</protein>
<dbReference type="Proteomes" id="UP001500016">
    <property type="component" value="Unassembled WGS sequence"/>
</dbReference>
<comment type="caution">
    <text evidence="3">The sequence shown here is derived from an EMBL/GenBank/DDBJ whole genome shotgun (WGS) entry which is preliminary data.</text>
</comment>
<dbReference type="Pfam" id="PF01266">
    <property type="entry name" value="DAO"/>
    <property type="match status" value="1"/>
</dbReference>
<dbReference type="InterPro" id="IPR036188">
    <property type="entry name" value="FAD/NAD-bd_sf"/>
</dbReference>
<gene>
    <name evidence="3" type="ORF">GCM10009801_37360</name>
</gene>
<accession>A0ABP5HPS6</accession>
<evidence type="ECO:0000313" key="4">
    <source>
        <dbReference type="Proteomes" id="UP001500016"/>
    </source>
</evidence>
<organism evidence="3 4">
    <name type="scientific">Streptomyces albiaxialis</name>
    <dbReference type="NCBI Taxonomy" id="329523"/>
    <lineage>
        <taxon>Bacteria</taxon>
        <taxon>Bacillati</taxon>
        <taxon>Actinomycetota</taxon>
        <taxon>Actinomycetes</taxon>
        <taxon>Kitasatosporales</taxon>
        <taxon>Streptomycetaceae</taxon>
        <taxon>Streptomyces</taxon>
    </lineage>
</organism>
<keyword evidence="1" id="KW-0560">Oxidoreductase</keyword>
<reference evidence="4" key="1">
    <citation type="journal article" date="2019" name="Int. J. Syst. Evol. Microbiol.">
        <title>The Global Catalogue of Microorganisms (GCM) 10K type strain sequencing project: providing services to taxonomists for standard genome sequencing and annotation.</title>
        <authorList>
            <consortium name="The Broad Institute Genomics Platform"/>
            <consortium name="The Broad Institute Genome Sequencing Center for Infectious Disease"/>
            <person name="Wu L."/>
            <person name="Ma J."/>
        </authorList>
    </citation>
    <scope>NUCLEOTIDE SEQUENCE [LARGE SCALE GENOMIC DNA]</scope>
    <source>
        <strain evidence="4">JCM 15478</strain>
    </source>
</reference>
<sequence>MYRSRAVVLGAGIVGAACARELAHAGFETLVVDRAGPAGATSAHGEGNVLVSDKGPGPELELAVLSRRLWPGTLEEIGQRHPERAGAAEWIPKGGIVVATSDAGAEALMSFADEQRAAGVRAERLGSGALLAAEPHLTPAHTAAVHYPDDAQVQPTGAAAALLADALDAGAELRTGCEVTGAVVRDGRLTGVRHRDGVLGGDLFVNAAGPWAGRLGTLLGAPVHVEPRRGDVLVTAPLPPTVFHKVYDADYVGAVGSSAEDLQTSAVVESTRAGTVLIGSSRRRVGFDARLRPEALSAVARKALRLFPSLAGVPVMRAYGGFRPYVPDHLPVIGADPRLPGLWHATGHEGAGIGLSVGTGRLLAELVTGREPSLDPAPFRVDRPAVTDRVEEERA</sequence>
<evidence type="ECO:0000256" key="1">
    <source>
        <dbReference type="ARBA" id="ARBA00023002"/>
    </source>
</evidence>
<evidence type="ECO:0000313" key="3">
    <source>
        <dbReference type="EMBL" id="GAA2079643.1"/>
    </source>
</evidence>
<keyword evidence="4" id="KW-1185">Reference proteome</keyword>
<dbReference type="EMBL" id="BAAAPE010000009">
    <property type="protein sequence ID" value="GAA2079643.1"/>
    <property type="molecule type" value="Genomic_DNA"/>
</dbReference>
<dbReference type="PANTHER" id="PTHR13847:SF287">
    <property type="entry name" value="FAD-DEPENDENT OXIDOREDUCTASE DOMAIN-CONTAINING PROTEIN 1"/>
    <property type="match status" value="1"/>
</dbReference>
<dbReference type="PANTHER" id="PTHR13847">
    <property type="entry name" value="SARCOSINE DEHYDROGENASE-RELATED"/>
    <property type="match status" value="1"/>
</dbReference>
<dbReference type="SUPFAM" id="SSF54373">
    <property type="entry name" value="FAD-linked reductases, C-terminal domain"/>
    <property type="match status" value="1"/>
</dbReference>
<dbReference type="Gene3D" id="3.30.9.10">
    <property type="entry name" value="D-Amino Acid Oxidase, subunit A, domain 2"/>
    <property type="match status" value="1"/>
</dbReference>
<evidence type="ECO:0000259" key="2">
    <source>
        <dbReference type="Pfam" id="PF01266"/>
    </source>
</evidence>
<feature type="domain" description="FAD dependent oxidoreductase" evidence="2">
    <location>
        <begin position="6"/>
        <end position="366"/>
    </location>
</feature>
<dbReference type="PROSITE" id="PS51257">
    <property type="entry name" value="PROKAR_LIPOPROTEIN"/>
    <property type="match status" value="1"/>
</dbReference>
<dbReference type="Gene3D" id="3.50.50.60">
    <property type="entry name" value="FAD/NAD(P)-binding domain"/>
    <property type="match status" value="1"/>
</dbReference>
<dbReference type="SUPFAM" id="SSF51905">
    <property type="entry name" value="FAD/NAD(P)-binding domain"/>
    <property type="match status" value="1"/>
</dbReference>
<dbReference type="RefSeq" id="WP_344529522.1">
    <property type="nucleotide sequence ID" value="NZ_BAAAPE010000009.1"/>
</dbReference>
<proteinExistence type="predicted"/>
<dbReference type="InterPro" id="IPR006076">
    <property type="entry name" value="FAD-dep_OxRdtase"/>
</dbReference>